<dbReference type="Gene3D" id="3.20.20.140">
    <property type="entry name" value="Metal-dependent hydrolases"/>
    <property type="match status" value="1"/>
</dbReference>
<feature type="domain" description="Polymerase/histidinol phosphatase N-terminal" evidence="1">
    <location>
        <begin position="3"/>
        <end position="68"/>
    </location>
</feature>
<dbReference type="SUPFAM" id="SSF89550">
    <property type="entry name" value="PHP domain-like"/>
    <property type="match status" value="1"/>
</dbReference>
<dbReference type="CDD" id="cd07438">
    <property type="entry name" value="PHP_HisPPase_AMP"/>
    <property type="match status" value="1"/>
</dbReference>
<dbReference type="Pfam" id="PF02811">
    <property type="entry name" value="PHP"/>
    <property type="match status" value="1"/>
</dbReference>
<organism evidence="2 3">
    <name type="scientific">Nocardioides immobilis</name>
    <dbReference type="NCBI Taxonomy" id="2049295"/>
    <lineage>
        <taxon>Bacteria</taxon>
        <taxon>Bacillati</taxon>
        <taxon>Actinomycetota</taxon>
        <taxon>Actinomycetes</taxon>
        <taxon>Propionibacteriales</taxon>
        <taxon>Nocardioidaceae</taxon>
        <taxon>Nocardioides</taxon>
    </lineage>
</organism>
<evidence type="ECO:0000313" key="3">
    <source>
        <dbReference type="Proteomes" id="UP000283644"/>
    </source>
</evidence>
<evidence type="ECO:0000313" key="2">
    <source>
        <dbReference type="EMBL" id="RHW27779.1"/>
    </source>
</evidence>
<evidence type="ECO:0000259" key="1">
    <source>
        <dbReference type="SMART" id="SM00481"/>
    </source>
</evidence>
<dbReference type="RefSeq" id="WP_118924757.1">
    <property type="nucleotide sequence ID" value="NZ_QXGH01000012.1"/>
</dbReference>
<dbReference type="InterPro" id="IPR004013">
    <property type="entry name" value="PHP_dom"/>
</dbReference>
<dbReference type="Proteomes" id="UP000283644">
    <property type="component" value="Unassembled WGS sequence"/>
</dbReference>
<comment type="caution">
    <text evidence="2">The sequence shown here is derived from an EMBL/GenBank/DDBJ whole genome shotgun (WGS) entry which is preliminary data.</text>
</comment>
<dbReference type="InterPro" id="IPR003141">
    <property type="entry name" value="Pol/His_phosphatase_N"/>
</dbReference>
<dbReference type="InterPro" id="IPR016195">
    <property type="entry name" value="Pol/histidinol_Pase-like"/>
</dbReference>
<accession>A0A417Y559</accession>
<name>A0A417Y559_9ACTN</name>
<dbReference type="GO" id="GO:0035312">
    <property type="term" value="F:5'-3' DNA exonuclease activity"/>
    <property type="evidence" value="ECO:0007669"/>
    <property type="project" value="TreeGrafter"/>
</dbReference>
<keyword evidence="3" id="KW-1185">Reference proteome</keyword>
<dbReference type="SMART" id="SM00481">
    <property type="entry name" value="POLIIIAc"/>
    <property type="match status" value="1"/>
</dbReference>
<dbReference type="GO" id="GO:0004534">
    <property type="term" value="F:5'-3' RNA exonuclease activity"/>
    <property type="evidence" value="ECO:0007669"/>
    <property type="project" value="TreeGrafter"/>
</dbReference>
<protein>
    <submittedName>
        <fullName evidence="2">PHP domain-containing protein</fullName>
    </submittedName>
</protein>
<dbReference type="InterPro" id="IPR052018">
    <property type="entry name" value="PHP_domain"/>
</dbReference>
<dbReference type="AlphaFoldDB" id="A0A417Y559"/>
<proteinExistence type="predicted"/>
<dbReference type="OrthoDB" id="9804333at2"/>
<dbReference type="PANTHER" id="PTHR42924:SF3">
    <property type="entry name" value="POLYMERASE_HISTIDINOL PHOSPHATASE N-TERMINAL DOMAIN-CONTAINING PROTEIN"/>
    <property type="match status" value="1"/>
</dbReference>
<gene>
    <name evidence="2" type="ORF">D0Z08_08710</name>
</gene>
<sequence length="292" mass="30660">MRIDLHTHSRVSDGTQAPADLVRAAAAAGLDVVALTDHDITAGWDEAAEAAEDAGIGLVRGIEISTRFRGTGVHLLAYLPDPADPGLVAELERILVGREDRVPAMLARLRALGIDGATEAALAEVTVDAGATGRPHVADLLVRLGAVADRDQAFAEYLAQGRPAYVDRYAADLVRMLGVVTAARGVPVLAHPWGRGSAEVLDEATFAVLADAGLFGIEVDHLDHDAGQRERLRAIASRLGLAVTGSSDHHGTGKVDHHLGVETTAPDQLERILSRAAELGSPTRLVGPVMRP</sequence>
<reference evidence="2 3" key="1">
    <citation type="submission" date="2018-09" db="EMBL/GenBank/DDBJ databases">
        <title>Genome sequencing of Nocardioides immobilis CCTCC AB 2017083 for comparison to Nocardioides silvaticus.</title>
        <authorList>
            <person name="Li C."/>
            <person name="Wang G."/>
        </authorList>
    </citation>
    <scope>NUCLEOTIDE SEQUENCE [LARGE SCALE GENOMIC DNA]</scope>
    <source>
        <strain evidence="2 3">CCTCC AB 2017083</strain>
    </source>
</reference>
<dbReference type="PANTHER" id="PTHR42924">
    <property type="entry name" value="EXONUCLEASE"/>
    <property type="match status" value="1"/>
</dbReference>
<dbReference type="EMBL" id="QXGH01000012">
    <property type="protein sequence ID" value="RHW27779.1"/>
    <property type="molecule type" value="Genomic_DNA"/>
</dbReference>
<dbReference type="Gene3D" id="1.10.150.650">
    <property type="match status" value="1"/>
</dbReference>